<feature type="compositionally biased region" description="Basic residues" evidence="1">
    <location>
        <begin position="230"/>
        <end position="241"/>
    </location>
</feature>
<feature type="compositionally biased region" description="Basic residues" evidence="1">
    <location>
        <begin position="487"/>
        <end position="498"/>
    </location>
</feature>
<evidence type="ECO:0000313" key="3">
    <source>
        <dbReference type="Proteomes" id="UP001165122"/>
    </source>
</evidence>
<comment type="caution">
    <text evidence="2">The sequence shown here is derived from an EMBL/GenBank/DDBJ whole genome shotgun (WGS) entry which is preliminary data.</text>
</comment>
<proteinExistence type="predicted"/>
<reference evidence="3" key="1">
    <citation type="journal article" date="2023" name="Commun. Biol.">
        <title>Genome analysis of Parmales, the sister group of diatoms, reveals the evolutionary specialization of diatoms from phago-mixotrophs to photoautotrophs.</title>
        <authorList>
            <person name="Ban H."/>
            <person name="Sato S."/>
            <person name="Yoshikawa S."/>
            <person name="Yamada K."/>
            <person name="Nakamura Y."/>
            <person name="Ichinomiya M."/>
            <person name="Sato N."/>
            <person name="Blanc-Mathieu R."/>
            <person name="Endo H."/>
            <person name="Kuwata A."/>
            <person name="Ogata H."/>
        </authorList>
    </citation>
    <scope>NUCLEOTIDE SEQUENCE [LARGE SCALE GENOMIC DNA]</scope>
    <source>
        <strain evidence="3">NIES 3700</strain>
    </source>
</reference>
<feature type="region of interest" description="Disordered" evidence="1">
    <location>
        <begin position="211"/>
        <end position="241"/>
    </location>
</feature>
<dbReference type="AlphaFoldDB" id="A0A9W7DQJ6"/>
<feature type="region of interest" description="Disordered" evidence="1">
    <location>
        <begin position="444"/>
        <end position="570"/>
    </location>
</feature>
<name>A0A9W7DQJ6_9STRA</name>
<protein>
    <submittedName>
        <fullName evidence="2">Uncharacterized protein</fullName>
    </submittedName>
</protein>
<evidence type="ECO:0000313" key="2">
    <source>
        <dbReference type="EMBL" id="GMH50675.1"/>
    </source>
</evidence>
<feature type="compositionally biased region" description="Acidic residues" evidence="1">
    <location>
        <begin position="62"/>
        <end position="72"/>
    </location>
</feature>
<feature type="region of interest" description="Disordered" evidence="1">
    <location>
        <begin position="591"/>
        <end position="683"/>
    </location>
</feature>
<sequence>MAVKGKRVSVMPHMANDIVVKKTKKAAEVIEKRRGSILDLVPAMIPGMDRQISKDKSPSMEQLEEDTKEEEVGEKKEEKAAVYHSEAGQVKLSKRFRFLRLCCGCLFPAELFHRIEQRAIGFNSHVVGLSENDTLIHYQNPNDFRQKYSHGDQIYDEEGKVIEYADNKNPTEEELKLYHLRAVSDLSVRHSESSGVDSAADTTTRRRFTFSRSDSDITPGCSDPTSERSKHSRRKSVVSKKHILQPPAALRLQKEGEKRVRVFPIVRITITHNYENYDVEDWDIDKGEECMRGMEKGDLWFSKRDISSFRKMVKYDNELFSLSSLRRKSKNALIWFQTFGKFFGECGEEFTEEHEETIFGKPINEILDFDDEFFYEDTLNLIKETPVEYTSWESGLYFKNKRTHSSLTFSKNEDLPSHSKFTAMSEKRGISRSTTERIGRLQSIHERFSTNSLDSDDMLYSEEDSEDEEDRNTPVRDYGDHTTPDPKKKKREEKKKRKEEKDKEKDQTLQNEIVRRSSSITQMSISSEKQQQLLAAMEKQSSAERSPKAPPSHIKSPGKSPSNPDRKVPYKSKFMHLADDVDMVNMHTKRGESFRKGGNTSHKFGHRDQSLRDLLSDENMNRTVPNREEFEVQMDNTGAATIFTPKGSERKTVNPPPYLRAKEKEWVGDPDEESPRSSDGTGMRILRLQSTVSSGRDGDNILARRHLLDPQASEKLVTPQVSKEGKRLTL</sequence>
<feature type="compositionally biased region" description="Basic and acidic residues" evidence="1">
    <location>
        <begin position="471"/>
        <end position="486"/>
    </location>
</feature>
<feature type="compositionally biased region" description="Low complexity" evidence="1">
    <location>
        <begin position="517"/>
        <end position="527"/>
    </location>
</feature>
<dbReference type="EMBL" id="BRXW01000397">
    <property type="protein sequence ID" value="GMH50675.1"/>
    <property type="molecule type" value="Genomic_DNA"/>
</dbReference>
<gene>
    <name evidence="2" type="ORF">TrLO_g9556</name>
</gene>
<feature type="compositionally biased region" description="Basic and acidic residues" evidence="1">
    <location>
        <begin position="606"/>
        <end position="615"/>
    </location>
</feature>
<feature type="region of interest" description="Disordered" evidence="1">
    <location>
        <begin position="50"/>
        <end position="76"/>
    </location>
</feature>
<keyword evidence="3" id="KW-1185">Reference proteome</keyword>
<evidence type="ECO:0000256" key="1">
    <source>
        <dbReference type="SAM" id="MobiDB-lite"/>
    </source>
</evidence>
<feature type="compositionally biased region" description="Acidic residues" evidence="1">
    <location>
        <begin position="454"/>
        <end position="470"/>
    </location>
</feature>
<accession>A0A9W7DQJ6</accession>
<organism evidence="2 3">
    <name type="scientific">Triparma laevis f. longispina</name>
    <dbReference type="NCBI Taxonomy" id="1714387"/>
    <lineage>
        <taxon>Eukaryota</taxon>
        <taxon>Sar</taxon>
        <taxon>Stramenopiles</taxon>
        <taxon>Ochrophyta</taxon>
        <taxon>Bolidophyceae</taxon>
        <taxon>Parmales</taxon>
        <taxon>Triparmaceae</taxon>
        <taxon>Triparma</taxon>
    </lineage>
</organism>
<dbReference type="Proteomes" id="UP001165122">
    <property type="component" value="Unassembled WGS sequence"/>
</dbReference>
<dbReference type="OrthoDB" id="206518at2759"/>
<feature type="compositionally biased region" description="Polar residues" evidence="1">
    <location>
        <begin position="528"/>
        <end position="540"/>
    </location>
</feature>